<gene>
    <name evidence="1" type="ORF">SHALO_0078</name>
</gene>
<proteinExistence type="predicted"/>
<dbReference type="RefSeq" id="WP_012855844.1">
    <property type="nucleotide sequence ID" value="NZ_CP017111.1"/>
</dbReference>
<dbReference type="KEGG" id="shal:SHALO_0078"/>
<dbReference type="Gene3D" id="1.10.260.40">
    <property type="entry name" value="lambda repressor-like DNA-binding domains"/>
    <property type="match status" value="1"/>
</dbReference>
<reference evidence="2" key="1">
    <citation type="submission" date="2016-08" db="EMBL/GenBank/DDBJ databases">
        <title>Complete genome sequence of the organohalide-respiring Epsilonproteobacterium Sulfurospirillum halorespirans.</title>
        <authorList>
            <person name="Goris T."/>
            <person name="Zimmermann J."/>
            <person name="Schenz B."/>
            <person name="Lemos M."/>
            <person name="Hackermueller J."/>
            <person name="Diekert G."/>
        </authorList>
    </citation>
    <scope>NUCLEOTIDE SEQUENCE [LARGE SCALE GENOMIC DNA]</scope>
    <source>
        <strain>DSM 13726</strain>
        <strain evidence="2">PCE-M2</strain>
    </source>
</reference>
<dbReference type="EMBL" id="CP017111">
    <property type="protein sequence ID" value="AOO63880.1"/>
    <property type="molecule type" value="Genomic_DNA"/>
</dbReference>
<evidence type="ECO:0000313" key="1">
    <source>
        <dbReference type="EMBL" id="AOO63880.1"/>
    </source>
</evidence>
<sequence>MKLQPNMKSDFDEFLREEGIYEEVNDAAIKRIIAYQLEQEMKVQKISKTKLAQMMHTSRAAVDRLLSPSNESLTLTTLISASQALGKKLTIALV</sequence>
<evidence type="ECO:0000313" key="2">
    <source>
        <dbReference type="Proteomes" id="UP000094609"/>
    </source>
</evidence>
<organism evidence="1 2">
    <name type="scientific">Sulfurospirillum halorespirans DSM 13726</name>
    <dbReference type="NCBI Taxonomy" id="1193502"/>
    <lineage>
        <taxon>Bacteria</taxon>
        <taxon>Pseudomonadati</taxon>
        <taxon>Campylobacterota</taxon>
        <taxon>Epsilonproteobacteria</taxon>
        <taxon>Campylobacterales</taxon>
        <taxon>Sulfurospirillaceae</taxon>
        <taxon>Sulfurospirillum</taxon>
    </lineage>
</organism>
<dbReference type="PATRIC" id="fig|1193502.14.peg.81"/>
<dbReference type="Proteomes" id="UP000094609">
    <property type="component" value="Chromosome"/>
</dbReference>
<accession>A0A1D7TG21</accession>
<dbReference type="InterPro" id="IPR010982">
    <property type="entry name" value="Lambda_DNA-bd_dom_sf"/>
</dbReference>
<dbReference type="SUPFAM" id="SSF47413">
    <property type="entry name" value="lambda repressor-like DNA-binding domains"/>
    <property type="match status" value="1"/>
</dbReference>
<name>A0A1D7TG21_9BACT</name>
<keyword evidence="2" id="KW-1185">Reference proteome</keyword>
<dbReference type="AlphaFoldDB" id="A0A1D7TG21"/>
<dbReference type="GO" id="GO:0003677">
    <property type="term" value="F:DNA binding"/>
    <property type="evidence" value="ECO:0007669"/>
    <property type="project" value="InterPro"/>
</dbReference>
<protein>
    <submittedName>
        <fullName evidence="1">Uncharacterized protein</fullName>
    </submittedName>
</protein>
<dbReference type="STRING" id="1193502.SHALO_0078"/>